<evidence type="ECO:0000256" key="1">
    <source>
        <dbReference type="ARBA" id="ARBA00022603"/>
    </source>
</evidence>
<evidence type="ECO:0000259" key="3">
    <source>
        <dbReference type="Pfam" id="PF13649"/>
    </source>
</evidence>
<reference evidence="4" key="1">
    <citation type="submission" date="2023-01" db="EMBL/GenBank/DDBJ databases">
        <title>The diversity of Class Acidimicrobiia in South China Sea sediment environments and the proposal of Iamia marina sp. nov., a novel species of the genus Iamia.</title>
        <authorList>
            <person name="He Y."/>
            <person name="Tian X."/>
        </authorList>
    </citation>
    <scope>NUCLEOTIDE SEQUENCE</scope>
    <source>
        <strain evidence="4">DSM 19957</strain>
    </source>
</reference>
<dbReference type="PANTHER" id="PTHR43861">
    <property type="entry name" value="TRANS-ACONITATE 2-METHYLTRANSFERASE-RELATED"/>
    <property type="match status" value="1"/>
</dbReference>
<dbReference type="KEGG" id="ima:PO878_00640"/>
<protein>
    <submittedName>
        <fullName evidence="4">Class I SAM-dependent methyltransferase</fullName>
    </submittedName>
</protein>
<evidence type="ECO:0000256" key="2">
    <source>
        <dbReference type="ARBA" id="ARBA00022679"/>
    </source>
</evidence>
<dbReference type="SUPFAM" id="SSF53335">
    <property type="entry name" value="S-adenosyl-L-methionine-dependent methyltransferases"/>
    <property type="match status" value="1"/>
</dbReference>
<dbReference type="Pfam" id="PF13649">
    <property type="entry name" value="Methyltransf_25"/>
    <property type="match status" value="1"/>
</dbReference>
<dbReference type="Gene3D" id="3.40.50.150">
    <property type="entry name" value="Vaccinia Virus protein VP39"/>
    <property type="match status" value="1"/>
</dbReference>
<sequence>MTTGWDGGAYDAAAGPQRDAGARLVDRLEVAEGAVVVDAGCGSGRVTELLLDRHPTASVVGIDASASMLAAAADRLARHAGRVRLVEADLAEPWPLSEPVDLVVSTNAFHWVRDHDRLFAAAFAALRPGGRLGVVAGGTGSLASVRAAARRAGVGVEGRNHYADAETTTRRLEAAGFVDVVCTLEEEPVRFPSRAALAEYLADAALAPYDRGAERAAQVAAALEEPVADFVRLTLAARRPILA</sequence>
<dbReference type="GO" id="GO:0032259">
    <property type="term" value="P:methylation"/>
    <property type="evidence" value="ECO:0007669"/>
    <property type="project" value="UniProtKB-KW"/>
</dbReference>
<name>A0AAE9Y9Q6_9ACTN</name>
<dbReference type="InterPro" id="IPR029063">
    <property type="entry name" value="SAM-dependent_MTases_sf"/>
</dbReference>
<accession>A0AAE9Y9Q6</accession>
<keyword evidence="2" id="KW-0808">Transferase</keyword>
<dbReference type="EMBL" id="CP116942">
    <property type="protein sequence ID" value="WCO67228.1"/>
    <property type="molecule type" value="Genomic_DNA"/>
</dbReference>
<dbReference type="InterPro" id="IPR041698">
    <property type="entry name" value="Methyltransf_25"/>
</dbReference>
<dbReference type="PANTHER" id="PTHR43861:SF1">
    <property type="entry name" value="TRANS-ACONITATE 2-METHYLTRANSFERASE"/>
    <property type="match status" value="1"/>
</dbReference>
<dbReference type="Proteomes" id="UP001216390">
    <property type="component" value="Chromosome"/>
</dbReference>
<dbReference type="GO" id="GO:0008168">
    <property type="term" value="F:methyltransferase activity"/>
    <property type="evidence" value="ECO:0007669"/>
    <property type="project" value="UniProtKB-KW"/>
</dbReference>
<keyword evidence="5" id="KW-1185">Reference proteome</keyword>
<dbReference type="CDD" id="cd02440">
    <property type="entry name" value="AdoMet_MTases"/>
    <property type="match status" value="1"/>
</dbReference>
<keyword evidence="1 4" id="KW-0489">Methyltransferase</keyword>
<evidence type="ECO:0000313" key="5">
    <source>
        <dbReference type="Proteomes" id="UP001216390"/>
    </source>
</evidence>
<evidence type="ECO:0000313" key="4">
    <source>
        <dbReference type="EMBL" id="WCO67228.1"/>
    </source>
</evidence>
<dbReference type="RefSeq" id="WP_272736750.1">
    <property type="nucleotide sequence ID" value="NZ_CP116942.1"/>
</dbReference>
<organism evidence="4 5">
    <name type="scientific">Iamia majanohamensis</name>
    <dbReference type="NCBI Taxonomy" id="467976"/>
    <lineage>
        <taxon>Bacteria</taxon>
        <taxon>Bacillati</taxon>
        <taxon>Actinomycetota</taxon>
        <taxon>Acidimicrobiia</taxon>
        <taxon>Acidimicrobiales</taxon>
        <taxon>Iamiaceae</taxon>
        <taxon>Iamia</taxon>
    </lineage>
</organism>
<feature type="domain" description="Methyltransferase" evidence="3">
    <location>
        <begin position="36"/>
        <end position="130"/>
    </location>
</feature>
<dbReference type="AlphaFoldDB" id="A0AAE9Y9Q6"/>
<gene>
    <name evidence="4" type="ORF">PO878_00640</name>
</gene>
<proteinExistence type="predicted"/>